<dbReference type="InterPro" id="IPR027365">
    <property type="entry name" value="GNAT_acetyltra_YdfB-like"/>
</dbReference>
<dbReference type="PANTHER" id="PTHR31143">
    <property type="match status" value="1"/>
</dbReference>
<sequence>MIYEIDYCDYYKISHLIEDVKNFPEVRAIIDNNNPGKIYVDDKDKPRSALVWNRGIQGFYFIGDDNNDNFLKYINEYIKDKIINGLIDKEINWFEISGVNIKWERRIEELFKERGVKYGYQLVYGLNKNRFTYESHLINGFDIRKVNKGIFETEIRNLDFVISELELFWGTIDNFLDNGICYYAIEDNKIVSICYSGFKASKTQTIGIETLEEYKRRGYAYALASKYIEDCYRQDIIPYWDCSEDNIGSKKLAEKLGFEKRDQYRCYWFNF</sequence>
<name>A0ABS6G353_9FIRM</name>
<dbReference type="EMBL" id="JAHLQK010000002">
    <property type="protein sequence ID" value="MBU5675840.1"/>
    <property type="molecule type" value="Genomic_DNA"/>
</dbReference>
<dbReference type="RefSeq" id="WP_216415333.1">
    <property type="nucleotide sequence ID" value="NZ_JAHLQK010000002.1"/>
</dbReference>
<comment type="caution">
    <text evidence="2">The sequence shown here is derived from an EMBL/GenBank/DDBJ whole genome shotgun (WGS) entry which is preliminary data.</text>
</comment>
<dbReference type="PANTHER" id="PTHR31143:SF2">
    <property type="entry name" value="FR47-LIKE DOMAIN-CONTAINING PROTEIN-RELATED"/>
    <property type="match status" value="1"/>
</dbReference>
<accession>A0ABS6G353</accession>
<feature type="domain" description="N-acetyltransferase" evidence="1">
    <location>
        <begin position="141"/>
        <end position="271"/>
    </location>
</feature>
<dbReference type="InterPro" id="IPR000182">
    <property type="entry name" value="GNAT_dom"/>
</dbReference>
<organism evidence="2 3">
    <name type="scientific">Alkaliphilus flagellatus</name>
    <dbReference type="NCBI Taxonomy" id="2841507"/>
    <lineage>
        <taxon>Bacteria</taxon>
        <taxon>Bacillati</taxon>
        <taxon>Bacillota</taxon>
        <taxon>Clostridia</taxon>
        <taxon>Peptostreptococcales</taxon>
        <taxon>Natronincolaceae</taxon>
        <taxon>Alkaliphilus</taxon>
    </lineage>
</organism>
<evidence type="ECO:0000259" key="1">
    <source>
        <dbReference type="PROSITE" id="PS51186"/>
    </source>
</evidence>
<evidence type="ECO:0000313" key="3">
    <source>
        <dbReference type="Proteomes" id="UP000779508"/>
    </source>
</evidence>
<protein>
    <submittedName>
        <fullName evidence="2">GNAT family N-acetyltransferase</fullName>
    </submittedName>
</protein>
<gene>
    <name evidence="2" type="ORF">KQI88_05370</name>
</gene>
<dbReference type="PROSITE" id="PS51186">
    <property type="entry name" value="GNAT"/>
    <property type="match status" value="1"/>
</dbReference>
<evidence type="ECO:0000313" key="2">
    <source>
        <dbReference type="EMBL" id="MBU5675840.1"/>
    </source>
</evidence>
<reference evidence="2 3" key="1">
    <citation type="submission" date="2021-06" db="EMBL/GenBank/DDBJ databases">
        <authorList>
            <person name="Sun Q."/>
            <person name="Li D."/>
        </authorList>
    </citation>
    <scope>NUCLEOTIDE SEQUENCE [LARGE SCALE GENOMIC DNA]</scope>
    <source>
        <strain evidence="2 3">MSJ-5</strain>
    </source>
</reference>
<proteinExistence type="predicted"/>
<dbReference type="Proteomes" id="UP000779508">
    <property type="component" value="Unassembled WGS sequence"/>
</dbReference>
<keyword evidence="3" id="KW-1185">Reference proteome</keyword>
<dbReference type="Pfam" id="PF12746">
    <property type="entry name" value="GNAT_acetyltran"/>
    <property type="match status" value="1"/>
</dbReference>